<dbReference type="AlphaFoldDB" id="A0A094QZG0"/>
<proteinExistence type="inferred from homology"/>
<reference evidence="7" key="1">
    <citation type="submission" date="2014-05" db="EMBL/GenBank/DDBJ databases">
        <title>Key roles for freshwater Actinobacteria revealed by deep metagenomic sequencing.</title>
        <authorList>
            <person name="Ghai R."/>
            <person name="Mizuno C.M."/>
            <person name="Picazo A."/>
            <person name="Camacho A."/>
            <person name="Rodriguez-Valera F."/>
        </authorList>
    </citation>
    <scope>NUCLEOTIDE SEQUENCE</scope>
</reference>
<dbReference type="InterPro" id="IPR002180">
    <property type="entry name" value="LS/RS"/>
</dbReference>
<protein>
    <recommendedName>
        <fullName evidence="3">6,7-dimethyl-8-ribityllumazine synthase</fullName>
        <ecNumber evidence="3">2.5.1.78</ecNumber>
    </recommendedName>
</protein>
<dbReference type="NCBIfam" id="TIGR00114">
    <property type="entry name" value="lumazine-synth"/>
    <property type="match status" value="1"/>
</dbReference>
<dbReference type="InterPro" id="IPR034964">
    <property type="entry name" value="LS"/>
</dbReference>
<dbReference type="Pfam" id="PF00885">
    <property type="entry name" value="DMRL_synthase"/>
    <property type="match status" value="1"/>
</dbReference>
<name>A0A094QZG0_9ZZZZ</name>
<sequence>MAGTSPTLESLNLSDLKGKKVAIIAAQWHPEICNNLIHGAELIFKSAGIEYEVTTVSGSFELPLGAQIKLDQGFDGAVVLGLVMRGDTAHFDYICDGVTSGVMQVSLNRAKPIGFGVLMCDNLQQAIERSGEGLGIGNKGEEAALAVLALWNLAK</sequence>
<dbReference type="GO" id="GO:0009349">
    <property type="term" value="C:riboflavin synthase complex"/>
    <property type="evidence" value="ECO:0007669"/>
    <property type="project" value="InterPro"/>
</dbReference>
<dbReference type="CDD" id="cd09209">
    <property type="entry name" value="Lumazine_synthase-I"/>
    <property type="match status" value="1"/>
</dbReference>
<evidence type="ECO:0000256" key="5">
    <source>
        <dbReference type="ARBA" id="ARBA00022679"/>
    </source>
</evidence>
<comment type="caution">
    <text evidence="7">The sequence shown here is derived from an EMBL/GenBank/DDBJ whole genome shotgun (WGS) entry which is preliminary data.</text>
</comment>
<accession>A0A094QZG0</accession>
<keyword evidence="4" id="KW-0686">Riboflavin biosynthesis</keyword>
<dbReference type="Gene3D" id="3.40.50.960">
    <property type="entry name" value="Lumazine/riboflavin synthase"/>
    <property type="match status" value="1"/>
</dbReference>
<evidence type="ECO:0000256" key="6">
    <source>
        <dbReference type="ARBA" id="ARBA00048785"/>
    </source>
</evidence>
<dbReference type="PANTHER" id="PTHR21058">
    <property type="entry name" value="6,7-DIMETHYL-8-RIBITYLLUMAZINE SYNTHASE DMRL SYNTHASE LUMAZINE SYNTHASE"/>
    <property type="match status" value="1"/>
</dbReference>
<evidence type="ECO:0000256" key="3">
    <source>
        <dbReference type="ARBA" id="ARBA00012664"/>
    </source>
</evidence>
<evidence type="ECO:0000256" key="4">
    <source>
        <dbReference type="ARBA" id="ARBA00022619"/>
    </source>
</evidence>
<evidence type="ECO:0000313" key="7">
    <source>
        <dbReference type="EMBL" id="KGA19981.1"/>
    </source>
</evidence>
<evidence type="ECO:0000256" key="1">
    <source>
        <dbReference type="ARBA" id="ARBA00004917"/>
    </source>
</evidence>
<organism evidence="7">
    <name type="scientific">freshwater metagenome</name>
    <dbReference type="NCBI Taxonomy" id="449393"/>
    <lineage>
        <taxon>unclassified sequences</taxon>
        <taxon>metagenomes</taxon>
        <taxon>ecological metagenomes</taxon>
    </lineage>
</organism>
<dbReference type="HAMAP" id="MF_00178">
    <property type="entry name" value="Lumazine_synth"/>
    <property type="match status" value="1"/>
</dbReference>
<evidence type="ECO:0000256" key="2">
    <source>
        <dbReference type="ARBA" id="ARBA00007424"/>
    </source>
</evidence>
<dbReference type="InterPro" id="IPR036467">
    <property type="entry name" value="LS/RS_sf"/>
</dbReference>
<comment type="pathway">
    <text evidence="1">Cofactor biosynthesis; riboflavin biosynthesis; riboflavin from 2-hydroxy-3-oxobutyl phosphate and 5-amino-6-(D-ribitylamino)uracil: step 1/2.</text>
</comment>
<gene>
    <name evidence="7" type="ORF">GM50_3885</name>
</gene>
<dbReference type="GO" id="GO:0009231">
    <property type="term" value="P:riboflavin biosynthetic process"/>
    <property type="evidence" value="ECO:0007669"/>
    <property type="project" value="UniProtKB-UniPathway"/>
</dbReference>
<comment type="catalytic activity">
    <reaction evidence="6">
        <text>(2S)-2-hydroxy-3-oxobutyl phosphate + 5-amino-6-(D-ribitylamino)uracil = 6,7-dimethyl-8-(1-D-ribityl)lumazine + phosphate + 2 H2O + H(+)</text>
        <dbReference type="Rhea" id="RHEA:26152"/>
        <dbReference type="ChEBI" id="CHEBI:15377"/>
        <dbReference type="ChEBI" id="CHEBI:15378"/>
        <dbReference type="ChEBI" id="CHEBI:15934"/>
        <dbReference type="ChEBI" id="CHEBI:43474"/>
        <dbReference type="ChEBI" id="CHEBI:58201"/>
        <dbReference type="ChEBI" id="CHEBI:58830"/>
        <dbReference type="EC" id="2.5.1.78"/>
    </reaction>
</comment>
<keyword evidence="5" id="KW-0808">Transferase</keyword>
<dbReference type="PANTHER" id="PTHR21058:SF0">
    <property type="entry name" value="6,7-DIMETHYL-8-RIBITYLLUMAZINE SYNTHASE"/>
    <property type="match status" value="1"/>
</dbReference>
<dbReference type="EC" id="2.5.1.78" evidence="3"/>
<dbReference type="UniPathway" id="UPA00275">
    <property type="reaction ID" value="UER00404"/>
</dbReference>
<dbReference type="EMBL" id="JNSK01000007">
    <property type="protein sequence ID" value="KGA19981.1"/>
    <property type="molecule type" value="Genomic_DNA"/>
</dbReference>
<dbReference type="GO" id="GO:0000906">
    <property type="term" value="F:6,7-dimethyl-8-ribityllumazine synthase activity"/>
    <property type="evidence" value="ECO:0007669"/>
    <property type="project" value="UniProtKB-EC"/>
</dbReference>
<dbReference type="SUPFAM" id="SSF52121">
    <property type="entry name" value="Lumazine synthase"/>
    <property type="match status" value="1"/>
</dbReference>
<dbReference type="GO" id="GO:0005829">
    <property type="term" value="C:cytosol"/>
    <property type="evidence" value="ECO:0007669"/>
    <property type="project" value="TreeGrafter"/>
</dbReference>
<comment type="similarity">
    <text evidence="2">Belongs to the DMRL synthase family.</text>
</comment>